<organism evidence="10 11">
    <name type="scientific">Haloplanus litoreus</name>
    <dbReference type="NCBI Taxonomy" id="767515"/>
    <lineage>
        <taxon>Archaea</taxon>
        <taxon>Methanobacteriati</taxon>
        <taxon>Methanobacteriota</taxon>
        <taxon>Stenosarchaea group</taxon>
        <taxon>Halobacteria</taxon>
        <taxon>Halobacteriales</taxon>
        <taxon>Haloferacaceae</taxon>
        <taxon>Haloplanus</taxon>
    </lineage>
</organism>
<dbReference type="Pfam" id="PF04290">
    <property type="entry name" value="DctQ"/>
    <property type="match status" value="1"/>
</dbReference>
<keyword evidence="7 8" id="KW-0472">Membrane</keyword>
<dbReference type="PANTHER" id="PTHR35011">
    <property type="entry name" value="2,3-DIKETO-L-GULONATE TRAP TRANSPORTER SMALL PERMEASE PROTEIN YIAM"/>
    <property type="match status" value="1"/>
</dbReference>
<keyword evidence="3" id="KW-1003">Cell membrane</keyword>
<evidence type="ECO:0000256" key="7">
    <source>
        <dbReference type="ARBA" id="ARBA00023136"/>
    </source>
</evidence>
<keyword evidence="5 8" id="KW-0812">Transmembrane</keyword>
<dbReference type="InterPro" id="IPR007387">
    <property type="entry name" value="TRAP_DctQ"/>
</dbReference>
<sequence length="172" mass="18881">MTFVSKRPDSRLSRLLDYIGVGLFLLLLVLGTLQVFVRFIASPYFGYNIAWTGEAARFVLIYTTMLGSLIAAKDNDHIRIEVIVDRVPGRLQKAFGFVVHVAALLFLAFAAYGSYLATLANLNVSPGAVPYISTGHVYAALVVGFVGMAAYELRWLVVDLGFGDDPKEDIDE</sequence>
<dbReference type="InterPro" id="IPR055348">
    <property type="entry name" value="DctQ"/>
</dbReference>
<evidence type="ECO:0000256" key="4">
    <source>
        <dbReference type="ARBA" id="ARBA00022519"/>
    </source>
</evidence>
<keyword evidence="6 8" id="KW-1133">Transmembrane helix</keyword>
<feature type="transmembrane region" description="Helical" evidence="8">
    <location>
        <begin position="94"/>
        <end position="117"/>
    </location>
</feature>
<keyword evidence="4" id="KW-0997">Cell inner membrane</keyword>
<evidence type="ECO:0000259" key="9">
    <source>
        <dbReference type="Pfam" id="PF04290"/>
    </source>
</evidence>
<feature type="transmembrane region" description="Helical" evidence="8">
    <location>
        <begin position="137"/>
        <end position="157"/>
    </location>
</feature>
<gene>
    <name evidence="10" type="ORF">ACFQKE_07930</name>
</gene>
<protein>
    <submittedName>
        <fullName evidence="10">TRAP transporter small permease</fullName>
    </submittedName>
</protein>
<dbReference type="Proteomes" id="UP001596434">
    <property type="component" value="Unassembled WGS sequence"/>
</dbReference>
<feature type="domain" description="Tripartite ATP-independent periplasmic transporters DctQ component" evidence="9">
    <location>
        <begin position="28"/>
        <end position="156"/>
    </location>
</feature>
<dbReference type="AlphaFoldDB" id="A0ABD5ZX72"/>
<comment type="caution">
    <text evidence="10">The sequence shown here is derived from an EMBL/GenBank/DDBJ whole genome shotgun (WGS) entry which is preliminary data.</text>
</comment>
<reference evidence="10 11" key="1">
    <citation type="journal article" date="2019" name="Int. J. Syst. Evol. Microbiol.">
        <title>The Global Catalogue of Microorganisms (GCM) 10K type strain sequencing project: providing services to taxonomists for standard genome sequencing and annotation.</title>
        <authorList>
            <consortium name="The Broad Institute Genomics Platform"/>
            <consortium name="The Broad Institute Genome Sequencing Center for Infectious Disease"/>
            <person name="Wu L."/>
            <person name="Ma J."/>
        </authorList>
    </citation>
    <scope>NUCLEOTIDE SEQUENCE [LARGE SCALE GENOMIC DNA]</scope>
    <source>
        <strain evidence="10 11">GX21</strain>
    </source>
</reference>
<evidence type="ECO:0000256" key="2">
    <source>
        <dbReference type="ARBA" id="ARBA00022448"/>
    </source>
</evidence>
<dbReference type="PANTHER" id="PTHR35011:SF11">
    <property type="entry name" value="TRAP TRANSPORTER SMALL PERMEASE PROTEIN"/>
    <property type="match status" value="1"/>
</dbReference>
<accession>A0ABD5ZX72</accession>
<proteinExistence type="predicted"/>
<keyword evidence="2" id="KW-0813">Transport</keyword>
<feature type="transmembrane region" description="Helical" evidence="8">
    <location>
        <begin position="55"/>
        <end position="73"/>
    </location>
</feature>
<evidence type="ECO:0000313" key="10">
    <source>
        <dbReference type="EMBL" id="MFC7255222.1"/>
    </source>
</evidence>
<keyword evidence="11" id="KW-1185">Reference proteome</keyword>
<comment type="subcellular location">
    <subcellularLocation>
        <location evidence="1">Cell inner membrane</location>
        <topology evidence="1">Multi-pass membrane protein</topology>
    </subcellularLocation>
</comment>
<evidence type="ECO:0000256" key="6">
    <source>
        <dbReference type="ARBA" id="ARBA00022989"/>
    </source>
</evidence>
<evidence type="ECO:0000256" key="1">
    <source>
        <dbReference type="ARBA" id="ARBA00004429"/>
    </source>
</evidence>
<name>A0ABD5ZX72_9EURY</name>
<dbReference type="EMBL" id="JBHTAT010000001">
    <property type="protein sequence ID" value="MFC7255222.1"/>
    <property type="molecule type" value="Genomic_DNA"/>
</dbReference>
<feature type="transmembrane region" description="Helical" evidence="8">
    <location>
        <begin position="15"/>
        <end position="35"/>
    </location>
</feature>
<dbReference type="GO" id="GO:0005886">
    <property type="term" value="C:plasma membrane"/>
    <property type="evidence" value="ECO:0007669"/>
    <property type="project" value="UniProtKB-SubCell"/>
</dbReference>
<evidence type="ECO:0000256" key="3">
    <source>
        <dbReference type="ARBA" id="ARBA00022475"/>
    </source>
</evidence>
<evidence type="ECO:0000313" key="11">
    <source>
        <dbReference type="Proteomes" id="UP001596434"/>
    </source>
</evidence>
<dbReference type="RefSeq" id="WP_379703435.1">
    <property type="nucleotide sequence ID" value="NZ_JBHTAT010000001.1"/>
</dbReference>
<dbReference type="GeneID" id="96953570"/>
<evidence type="ECO:0000256" key="8">
    <source>
        <dbReference type="SAM" id="Phobius"/>
    </source>
</evidence>
<evidence type="ECO:0000256" key="5">
    <source>
        <dbReference type="ARBA" id="ARBA00022692"/>
    </source>
</evidence>